<gene>
    <name evidence="1" type="ORF">NDU88_006214</name>
</gene>
<proteinExistence type="predicted"/>
<comment type="caution">
    <text evidence="1">The sequence shown here is derived from an EMBL/GenBank/DDBJ whole genome shotgun (WGS) entry which is preliminary data.</text>
</comment>
<evidence type="ECO:0000313" key="2">
    <source>
        <dbReference type="Proteomes" id="UP001066276"/>
    </source>
</evidence>
<evidence type="ECO:0000313" key="1">
    <source>
        <dbReference type="EMBL" id="KAJ1093105.1"/>
    </source>
</evidence>
<name>A0AAV7LNG3_PLEWA</name>
<dbReference type="Proteomes" id="UP001066276">
    <property type="component" value="Chromosome 11"/>
</dbReference>
<protein>
    <submittedName>
        <fullName evidence="1">Uncharacterized protein</fullName>
    </submittedName>
</protein>
<dbReference type="EMBL" id="JANPWB010000015">
    <property type="protein sequence ID" value="KAJ1093105.1"/>
    <property type="molecule type" value="Genomic_DNA"/>
</dbReference>
<sequence length="123" mass="14233">MHCVDRPLQLTWEVCILGLFPRNMRLKATFHFLDLGLVVAKRIITRKWWSPEPLTFEAWARSFSVWAGAECTALRRDDVLGLHKYPLVAQWELMLGISPLHWRSSQISSDSPVQVMMIGVHSF</sequence>
<keyword evidence="2" id="KW-1185">Reference proteome</keyword>
<organism evidence="1 2">
    <name type="scientific">Pleurodeles waltl</name>
    <name type="common">Iberian ribbed newt</name>
    <dbReference type="NCBI Taxonomy" id="8319"/>
    <lineage>
        <taxon>Eukaryota</taxon>
        <taxon>Metazoa</taxon>
        <taxon>Chordata</taxon>
        <taxon>Craniata</taxon>
        <taxon>Vertebrata</taxon>
        <taxon>Euteleostomi</taxon>
        <taxon>Amphibia</taxon>
        <taxon>Batrachia</taxon>
        <taxon>Caudata</taxon>
        <taxon>Salamandroidea</taxon>
        <taxon>Salamandridae</taxon>
        <taxon>Pleurodelinae</taxon>
        <taxon>Pleurodeles</taxon>
    </lineage>
</organism>
<accession>A0AAV7LNG3</accession>
<dbReference type="AlphaFoldDB" id="A0AAV7LNG3"/>
<reference evidence="1" key="1">
    <citation type="journal article" date="2022" name="bioRxiv">
        <title>Sequencing and chromosome-scale assembly of the giantPleurodeles waltlgenome.</title>
        <authorList>
            <person name="Brown T."/>
            <person name="Elewa A."/>
            <person name="Iarovenko S."/>
            <person name="Subramanian E."/>
            <person name="Araus A.J."/>
            <person name="Petzold A."/>
            <person name="Susuki M."/>
            <person name="Suzuki K.-i.T."/>
            <person name="Hayashi T."/>
            <person name="Toyoda A."/>
            <person name="Oliveira C."/>
            <person name="Osipova E."/>
            <person name="Leigh N.D."/>
            <person name="Simon A."/>
            <person name="Yun M.H."/>
        </authorList>
    </citation>
    <scope>NUCLEOTIDE SEQUENCE</scope>
    <source>
        <strain evidence="1">20211129_DDA</strain>
        <tissue evidence="1">Liver</tissue>
    </source>
</reference>